<reference evidence="12" key="1">
    <citation type="submission" date="2016-10" db="EMBL/GenBank/DDBJ databases">
        <authorList>
            <person name="Varghese N."/>
            <person name="Submissions S."/>
        </authorList>
    </citation>
    <scope>NUCLEOTIDE SEQUENCE [LARGE SCALE GENOMIC DNA]</scope>
    <source>
        <strain evidence="12">DSM 20524</strain>
    </source>
</reference>
<dbReference type="InterPro" id="IPR036676">
    <property type="entry name" value="PurM-like_C_sf"/>
</dbReference>
<evidence type="ECO:0000313" key="12">
    <source>
        <dbReference type="Proteomes" id="UP000198929"/>
    </source>
</evidence>
<organism evidence="11 12">
    <name type="scientific">Corynebacterium cystitidis DSM 20524</name>
    <dbReference type="NCBI Taxonomy" id="1121357"/>
    <lineage>
        <taxon>Bacteria</taxon>
        <taxon>Bacillati</taxon>
        <taxon>Actinomycetota</taxon>
        <taxon>Actinomycetes</taxon>
        <taxon>Mycobacteriales</taxon>
        <taxon>Corynebacteriaceae</taxon>
        <taxon>Corynebacterium</taxon>
    </lineage>
</organism>
<dbReference type="GO" id="GO:0004642">
    <property type="term" value="F:phosphoribosylformylglycinamidine synthase activity"/>
    <property type="evidence" value="ECO:0007669"/>
    <property type="project" value="TreeGrafter"/>
</dbReference>
<evidence type="ECO:0000256" key="7">
    <source>
        <dbReference type="SAM" id="MobiDB-lite"/>
    </source>
</evidence>
<dbReference type="GO" id="GO:0006164">
    <property type="term" value="P:purine nucleotide biosynthetic process"/>
    <property type="evidence" value="ECO:0007669"/>
    <property type="project" value="UniProtKB-KW"/>
</dbReference>
<dbReference type="SMART" id="SM01211">
    <property type="entry name" value="GATase_5"/>
    <property type="match status" value="1"/>
</dbReference>
<dbReference type="Pfam" id="PF00586">
    <property type="entry name" value="AIRS"/>
    <property type="match status" value="1"/>
</dbReference>
<dbReference type="InterPro" id="IPR041609">
    <property type="entry name" value="PurL_linker"/>
</dbReference>
<dbReference type="Gene3D" id="3.90.650.10">
    <property type="entry name" value="PurM-like C-terminal domain"/>
    <property type="match status" value="1"/>
</dbReference>
<keyword evidence="4" id="KW-0658">Purine biosynthesis</keyword>
<dbReference type="SUPFAM" id="SSF56042">
    <property type="entry name" value="PurM C-terminal domain-like"/>
    <property type="match status" value="1"/>
</dbReference>
<evidence type="ECO:0000256" key="3">
    <source>
        <dbReference type="ARBA" id="ARBA00022741"/>
    </source>
</evidence>
<dbReference type="CDD" id="cd01740">
    <property type="entry name" value="GATase1_FGAR_AT"/>
    <property type="match status" value="1"/>
</dbReference>
<evidence type="ECO:0000256" key="5">
    <source>
        <dbReference type="ARBA" id="ARBA00022840"/>
    </source>
</evidence>
<feature type="domain" description="Phosphoribosylformylglycinamidine synthase linker" evidence="10">
    <location>
        <begin position="176"/>
        <end position="224"/>
    </location>
</feature>
<dbReference type="InterPro" id="IPR029062">
    <property type="entry name" value="Class_I_gatase-like"/>
</dbReference>
<dbReference type="SUPFAM" id="SSF55326">
    <property type="entry name" value="PurM N-terminal domain-like"/>
    <property type="match status" value="2"/>
</dbReference>
<sequence length="1236" mass="133075">MDARLAVRRTPDFRNEEAATLAALNNLEGVALDSVAVVNLYDVFGATQADLDALRRSVVADERVDEILSPAQLEGLLASEGRSFLAVEPLPGQYDQRADAAEQALRLLEPTTTATIYSAELYVFEGEADMRALREFLINPVEAGEKDMSILREPELGEVEPLRTYPDFLELNDEALEQLLADNGMAMSLADLKVVQDYFQSEGRTPTQVELSTLDTYWSDHCRHTTFNTELTSIEVAEPKFGEQLQRALDRYDELREANGRTHKPRTLMDMGTIMGRELRRTGVMDDQEVSEEINACSVFVHVRDDKRSEESPWLLMFKNETHNHPTEIEPFGGASTCLGGAIRDPLSGRSWVYQAMRLSGSGDINTPRSETLPGKLPQADISTRAAQGYSSYGNQIGLATTGVREFNHPGYVAKRMELGAVVAAAPLENVKRLDPQPGDQVIILGGRTGRDGVGGATGSSKAHDEDSVARSGAEVQKGNPVNERKIQRLFRMPEVAQMIVRCNDFGAGGVSVAVGELADSIDIYLDRVPLKYAGLNAREIAISESQERMAVVVKPGDAQAFIAAAAEENLEAVVLAEITDTGRLRMFMNGEVVLDMTREFIDTNGADRAQNVRLVPADSTPAPRPATVLDALRRYGSQEGMIEQFDATVGRSTVLMPYGGRTQKTDEIASVQTLPVPGGTSTASVMAYGYSPMLADESPFLMGAYSVVEALSRLAAVGANPRDAWLSVQEYFQRLDQNPELWGEVTQALLGLLEAQDKFQVAAIGGKDSMSGTYGDDLHVPPTLVTFAVGVMDVADVRPAAIPHGEFDLYLIEHTPLASGEPNYEQLVDNFSSVIGCQTAAAASIVTEAGLGHALVNMAVGNELGVNLASVNLASSVHGVSIGSIILAVPAGAAAPGTKIGSTNTTGEFTFGSESFTLEQALAALESEYREVFPLNEDFNGAEADEALPDFATTTTGDVPVAARSTVVETPHVLLPVFPGTNSEYDMAEAFEAAGATTEFHLIRNLTPEMLAEDTQAFIAKLDQAEILAFSGGFSLGDEPDGSAKFIAAFLRSPEVAEAVKAFVNREGLVLGICNGFQALVKSGFLPYGDPAKLTEDSPTLAHNRQLRHVSRIASTRVASVASPWLSSFEPGQQHLMPVSHGEGRFVVSEAEARALFDAGQVAFQYVDAQGEPTMVAPDNPNGSSYAIEGIVSADGRILGKMGHPERFRDGLMRNIPGIGEQDIFANAVNWVRGK</sequence>
<dbReference type="CDD" id="cd02203">
    <property type="entry name" value="PurL_repeat1"/>
    <property type="match status" value="1"/>
</dbReference>
<dbReference type="Proteomes" id="UP000198929">
    <property type="component" value="Unassembled WGS sequence"/>
</dbReference>
<dbReference type="FunFam" id="3.30.1330.10:FF:000013">
    <property type="entry name" value="Phosphoribosylformylglycinamidine synthase"/>
    <property type="match status" value="1"/>
</dbReference>
<evidence type="ECO:0000256" key="4">
    <source>
        <dbReference type="ARBA" id="ARBA00022755"/>
    </source>
</evidence>
<dbReference type="InterPro" id="IPR036921">
    <property type="entry name" value="PurM-like_N_sf"/>
</dbReference>
<dbReference type="Pfam" id="PF02769">
    <property type="entry name" value="AIRS_C"/>
    <property type="match status" value="1"/>
</dbReference>
<keyword evidence="5" id="KW-0067">ATP-binding</keyword>
<dbReference type="GO" id="GO:0046872">
    <property type="term" value="F:metal ion binding"/>
    <property type="evidence" value="ECO:0007669"/>
    <property type="project" value="UniProtKB-KW"/>
</dbReference>
<evidence type="ECO:0000256" key="6">
    <source>
        <dbReference type="ARBA" id="ARBA00022842"/>
    </source>
</evidence>
<accession>A0A1H9QSF1</accession>
<dbReference type="RefSeq" id="WP_092256101.1">
    <property type="nucleotide sequence ID" value="NZ_CP047199.1"/>
</dbReference>
<dbReference type="EMBL" id="FOGQ01000002">
    <property type="protein sequence ID" value="SER63392.1"/>
    <property type="molecule type" value="Genomic_DNA"/>
</dbReference>
<feature type="domain" description="PurM-like N-terminal" evidence="8">
    <location>
        <begin position="694"/>
        <end position="793"/>
    </location>
</feature>
<keyword evidence="3" id="KW-0547">Nucleotide-binding</keyword>
<evidence type="ECO:0000256" key="1">
    <source>
        <dbReference type="ARBA" id="ARBA00022598"/>
    </source>
</evidence>
<evidence type="ECO:0000313" key="11">
    <source>
        <dbReference type="EMBL" id="SER63392.1"/>
    </source>
</evidence>
<keyword evidence="2" id="KW-0479">Metal-binding</keyword>
<keyword evidence="1" id="KW-0436">Ligase</keyword>
<dbReference type="InterPro" id="IPR010141">
    <property type="entry name" value="FGAM_synthase"/>
</dbReference>
<feature type="domain" description="PurM-like C-terminal" evidence="9">
    <location>
        <begin position="437"/>
        <end position="588"/>
    </location>
</feature>
<dbReference type="PANTHER" id="PTHR10099">
    <property type="entry name" value="PHOSPHORIBOSYLFORMYLGLYCINAMIDINE SYNTHASE"/>
    <property type="match status" value="1"/>
</dbReference>
<dbReference type="SUPFAM" id="SSF52317">
    <property type="entry name" value="Class I glutamine amidotransferase-like"/>
    <property type="match status" value="1"/>
</dbReference>
<evidence type="ECO:0000259" key="8">
    <source>
        <dbReference type="Pfam" id="PF00586"/>
    </source>
</evidence>
<dbReference type="GO" id="GO:0005737">
    <property type="term" value="C:cytoplasm"/>
    <property type="evidence" value="ECO:0007669"/>
    <property type="project" value="TreeGrafter"/>
</dbReference>
<keyword evidence="6" id="KW-0460">Magnesium</keyword>
<dbReference type="Pfam" id="PF18072">
    <property type="entry name" value="FGAR-AT_linker"/>
    <property type="match status" value="1"/>
</dbReference>
<dbReference type="PANTHER" id="PTHR10099:SF1">
    <property type="entry name" value="PHOSPHORIBOSYLFORMYLGLYCINAMIDINE SYNTHASE"/>
    <property type="match status" value="1"/>
</dbReference>
<dbReference type="NCBIfam" id="TIGR01857">
    <property type="entry name" value="FGAM-synthase"/>
    <property type="match status" value="1"/>
</dbReference>
<evidence type="ECO:0000259" key="10">
    <source>
        <dbReference type="Pfam" id="PF18072"/>
    </source>
</evidence>
<keyword evidence="12" id="KW-1185">Reference proteome</keyword>
<evidence type="ECO:0000256" key="2">
    <source>
        <dbReference type="ARBA" id="ARBA00022723"/>
    </source>
</evidence>
<dbReference type="PROSITE" id="PS51273">
    <property type="entry name" value="GATASE_TYPE_1"/>
    <property type="match status" value="1"/>
</dbReference>
<proteinExistence type="predicted"/>
<dbReference type="Pfam" id="PF13507">
    <property type="entry name" value="GATase_5"/>
    <property type="match status" value="1"/>
</dbReference>
<feature type="region of interest" description="Disordered" evidence="7">
    <location>
        <begin position="446"/>
        <end position="478"/>
    </location>
</feature>
<dbReference type="AlphaFoldDB" id="A0A1H9QSF1"/>
<dbReference type="STRING" id="1121357.SAMN05661109_00652"/>
<dbReference type="GO" id="GO:0005524">
    <property type="term" value="F:ATP binding"/>
    <property type="evidence" value="ECO:0007669"/>
    <property type="project" value="UniProtKB-KW"/>
</dbReference>
<dbReference type="Gene3D" id="3.30.1330.10">
    <property type="entry name" value="PurM-like, N-terminal domain"/>
    <property type="match status" value="2"/>
</dbReference>
<dbReference type="Gene3D" id="3.40.50.880">
    <property type="match status" value="1"/>
</dbReference>
<dbReference type="InterPro" id="IPR010918">
    <property type="entry name" value="PurM-like_C_dom"/>
</dbReference>
<protein>
    <submittedName>
        <fullName evidence="11">Phosphoribosylformylglycinamidine synthase</fullName>
    </submittedName>
</protein>
<name>A0A1H9QSF1_9CORY</name>
<gene>
    <name evidence="11" type="ORF">SAMN05661109_00652</name>
</gene>
<evidence type="ECO:0000259" key="9">
    <source>
        <dbReference type="Pfam" id="PF02769"/>
    </source>
</evidence>
<dbReference type="InterPro" id="IPR016188">
    <property type="entry name" value="PurM-like_N"/>
</dbReference>